<keyword evidence="2 4" id="KW-0442">Lipid degradation</keyword>
<reference evidence="7" key="1">
    <citation type="journal article" date="2021" name="Front. Plant Sci.">
        <title>Chromosome-Scale Genome Assembly for Chinese Sour Jujube and Insights Into Its Genome Evolution and Domestication Signature.</title>
        <authorList>
            <person name="Shen L.-Y."/>
            <person name="Luo H."/>
            <person name="Wang X.-L."/>
            <person name="Wang X.-M."/>
            <person name="Qiu X.-J."/>
            <person name="Liu H."/>
            <person name="Zhou S.-S."/>
            <person name="Jia K.-H."/>
            <person name="Nie S."/>
            <person name="Bao Y.-T."/>
            <person name="Zhang R.-G."/>
            <person name="Yun Q.-Z."/>
            <person name="Chai Y.-H."/>
            <person name="Lu J.-Y."/>
            <person name="Li Y."/>
            <person name="Zhao S.-W."/>
            <person name="Mao J.-F."/>
            <person name="Jia S.-G."/>
            <person name="Mao Y.-M."/>
        </authorList>
    </citation>
    <scope>NUCLEOTIDE SEQUENCE</scope>
    <source>
        <strain evidence="7">AT0</strain>
        <tissue evidence="7">Leaf</tissue>
    </source>
</reference>
<accession>A0A978VWU4</accession>
<evidence type="ECO:0000256" key="4">
    <source>
        <dbReference type="PROSITE-ProRule" id="PRU01161"/>
    </source>
</evidence>
<dbReference type="PANTHER" id="PTHR32176">
    <property type="entry name" value="XYLOSE ISOMERASE"/>
    <property type="match status" value="1"/>
</dbReference>
<evidence type="ECO:0000259" key="6">
    <source>
        <dbReference type="PROSITE" id="PS51635"/>
    </source>
</evidence>
<dbReference type="SUPFAM" id="SSF52151">
    <property type="entry name" value="FabD/lysophospholipase-like"/>
    <property type="match status" value="2"/>
</dbReference>
<feature type="domain" description="PNPLA" evidence="6">
    <location>
        <begin position="24"/>
        <end position="264"/>
    </location>
</feature>
<feature type="domain" description="PNPLA" evidence="6">
    <location>
        <begin position="383"/>
        <end position="602"/>
    </location>
</feature>
<comment type="domain">
    <text evidence="5">The nitrogen atoms of the two glycine residues in the GGXR motif define the oxyanion hole, and stabilize the oxyanion that forms during the nucleophilic attack by the catalytic serine during substrate cleavage.</text>
</comment>
<evidence type="ECO:0000313" key="8">
    <source>
        <dbReference type="Proteomes" id="UP000813462"/>
    </source>
</evidence>
<feature type="short sequence motif" description="DGA/G" evidence="4">
    <location>
        <begin position="589"/>
        <end position="591"/>
    </location>
</feature>
<keyword evidence="3 4" id="KW-0443">Lipid metabolism</keyword>
<evidence type="ECO:0000256" key="1">
    <source>
        <dbReference type="ARBA" id="ARBA00010240"/>
    </source>
</evidence>
<evidence type="ECO:0000256" key="3">
    <source>
        <dbReference type="ARBA" id="ARBA00023098"/>
    </source>
</evidence>
<dbReference type="Proteomes" id="UP000813462">
    <property type="component" value="Unassembled WGS sequence"/>
</dbReference>
<dbReference type="InterPro" id="IPR017964">
    <property type="entry name" value="DNA-dir_DNA_pol_B_CS"/>
</dbReference>
<dbReference type="AlphaFoldDB" id="A0A978VWU4"/>
<dbReference type="InterPro" id="IPR002641">
    <property type="entry name" value="PNPLA_dom"/>
</dbReference>
<dbReference type="PANTHER" id="PTHR32176:SF116">
    <property type="entry name" value="PATATIN"/>
    <property type="match status" value="1"/>
</dbReference>
<protein>
    <recommendedName>
        <fullName evidence="5">Patatin</fullName>
        <ecNumber evidence="5">3.1.1.-</ecNumber>
    </recommendedName>
</protein>
<organism evidence="7 8">
    <name type="scientific">Ziziphus jujuba var. spinosa</name>
    <dbReference type="NCBI Taxonomy" id="714518"/>
    <lineage>
        <taxon>Eukaryota</taxon>
        <taxon>Viridiplantae</taxon>
        <taxon>Streptophyta</taxon>
        <taxon>Embryophyta</taxon>
        <taxon>Tracheophyta</taxon>
        <taxon>Spermatophyta</taxon>
        <taxon>Magnoliopsida</taxon>
        <taxon>eudicotyledons</taxon>
        <taxon>Gunneridae</taxon>
        <taxon>Pentapetalae</taxon>
        <taxon>rosids</taxon>
        <taxon>fabids</taxon>
        <taxon>Rosales</taxon>
        <taxon>Rhamnaceae</taxon>
        <taxon>Paliureae</taxon>
        <taxon>Ziziphus</taxon>
    </lineage>
</organism>
<evidence type="ECO:0000256" key="5">
    <source>
        <dbReference type="RuleBase" id="RU361262"/>
    </source>
</evidence>
<comment type="caution">
    <text evidence="4">Lacks conserved residue(s) required for the propagation of feature annotation.</text>
</comment>
<sequence>MLIKILKTKNVILAGSDGKVVTILSIDGGGVRGIIPSIILKFLESELQKLDGEDARIADYFDFVAGTSTGGLITAMLTTPNENNRPVYAANKITDFYLENSKYIFPQESSVQEKRSVQMYNSWYHIITKWLEWIWDHCAVPAYASVEGVIEMAEKVVFRPKYDGVYLHKIIKDIMKEKRLHETLTNVMIPTFDIKLLQPVCFSSLKAKRDESEDALLSDICIGTSAAPYYLPPYYFETNSSEGTKKFNLADGGIAANNPTLFAIRDVIREISQDKNNPSLNSLDFNKVLILSLGTGSSKRDEKLEVGKPQSWGLYKWFRGPDDTTTPLMDSFTTAIDDMVDIYLSVFYGIPGFKDNYFRIQDDGLKYTEASTDNSKTENLDNLVRIGNELLKKPVSAVNLETGLYEPVEGKGTNEEELVKDKPGGLITAMLTTPNENNRPLFSAKEIIDFYLQKSYLIFPHESEVGRISVPATISWYDPLVDWIKPVWNSFEKEVLRPQYDGDSLHNLIKNSVKDKRLHETLTNVIIPTFDIKNLQPVTFSTLKAKRDESEDALQSDICIGTSAAPYYLPAYYFENNSSKISKSFNLIDGGVAANNPVSYPIPRTGSSKRDAKLEVGDPKSWGLYNWFMGPGGTTMDVFTTAMDDMVDIYMSIFHILCGFMDNYLRIQDDSLKYTEASTDNSKVGNLKNLKRIGNELPKKPASAVNFETGLYEPIQGKGTNEEALIKDKYRRLLTAVLTTPDDLNNQSPFAATDTDSIYIGTTTAPYYLPPNNYADNNPGRGVAGQLNDSLKYPEADRANSTKNYIGLIEKIWFAKRLSDERRKCIVHNLSP</sequence>
<dbReference type="PROSITE" id="PS00116">
    <property type="entry name" value="DNA_POLYMERASE_B"/>
    <property type="match status" value="1"/>
</dbReference>
<proteinExistence type="inferred from homology"/>
<feature type="active site" description="Nucleophile" evidence="4">
    <location>
        <position position="68"/>
    </location>
</feature>
<comment type="similarity">
    <text evidence="1 5">Belongs to the patatin family.</text>
</comment>
<dbReference type="GO" id="GO:0047372">
    <property type="term" value="F:monoacylglycerol lipase activity"/>
    <property type="evidence" value="ECO:0007669"/>
    <property type="project" value="TreeGrafter"/>
</dbReference>
<dbReference type="Pfam" id="PF01734">
    <property type="entry name" value="Patatin"/>
    <property type="match status" value="2"/>
</dbReference>
<name>A0A978VWU4_ZIZJJ</name>
<dbReference type="Gene3D" id="3.40.1090.10">
    <property type="entry name" value="Cytosolic phospholipase A2 catalytic domain"/>
    <property type="match status" value="2"/>
</dbReference>
<dbReference type="EMBL" id="JAEACU010000002">
    <property type="protein sequence ID" value="KAH7543289.1"/>
    <property type="molecule type" value="Genomic_DNA"/>
</dbReference>
<feature type="short sequence motif" description="GXSXG" evidence="4">
    <location>
        <begin position="66"/>
        <end position="70"/>
    </location>
</feature>
<dbReference type="GO" id="GO:0016042">
    <property type="term" value="P:lipid catabolic process"/>
    <property type="evidence" value="ECO:0007669"/>
    <property type="project" value="UniProtKB-UniRule"/>
</dbReference>
<keyword evidence="4 5" id="KW-0378">Hydrolase</keyword>
<gene>
    <name evidence="7" type="ORF">FEM48_Zijuj02G0168600</name>
</gene>
<feature type="active site" description="Proton acceptor" evidence="4">
    <location>
        <position position="251"/>
    </location>
</feature>
<evidence type="ECO:0000256" key="2">
    <source>
        <dbReference type="ARBA" id="ARBA00022963"/>
    </source>
</evidence>
<dbReference type="GO" id="GO:0003676">
    <property type="term" value="F:nucleic acid binding"/>
    <property type="evidence" value="ECO:0007669"/>
    <property type="project" value="InterPro"/>
</dbReference>
<comment type="caution">
    <text evidence="7">The sequence shown here is derived from an EMBL/GenBank/DDBJ whole genome shotgun (WGS) entry which is preliminary data.</text>
</comment>
<dbReference type="GO" id="GO:0000166">
    <property type="term" value="F:nucleotide binding"/>
    <property type="evidence" value="ECO:0007669"/>
    <property type="project" value="InterPro"/>
</dbReference>
<feature type="short sequence motif" description="GXGXXG" evidence="4">
    <location>
        <begin position="28"/>
        <end position="33"/>
    </location>
</feature>
<comment type="function">
    <text evidence="5">Lipolytic acyl hydrolase (LAH).</text>
</comment>
<dbReference type="PROSITE" id="PS51635">
    <property type="entry name" value="PNPLA"/>
    <property type="match status" value="2"/>
</dbReference>
<evidence type="ECO:0000313" key="7">
    <source>
        <dbReference type="EMBL" id="KAH7543289.1"/>
    </source>
</evidence>
<dbReference type="InterPro" id="IPR016035">
    <property type="entry name" value="Acyl_Trfase/lysoPLipase"/>
</dbReference>
<dbReference type="GO" id="GO:0004620">
    <property type="term" value="F:phospholipase activity"/>
    <property type="evidence" value="ECO:0007669"/>
    <property type="project" value="TreeGrafter"/>
</dbReference>
<feature type="short sequence motif" description="DGA/G" evidence="4">
    <location>
        <begin position="251"/>
        <end position="253"/>
    </location>
</feature>
<dbReference type="EC" id="3.1.1.-" evidence="5"/>